<accession>A0A9P5U740</accession>
<evidence type="ECO:0000313" key="2">
    <source>
        <dbReference type="Proteomes" id="UP000772434"/>
    </source>
</evidence>
<comment type="caution">
    <text evidence="1">The sequence shown here is derived from an EMBL/GenBank/DDBJ whole genome shotgun (WGS) entry which is preliminary data.</text>
</comment>
<sequence>MRKRPLKIPPCVSRDGSMEMNYAIVVPRVHFTGYQWRMGDHPVALHTTCNNVPPGKSFLISGRSLGTASLPVSISKRSQVLEPHSNQSPNLLSGFKERVSRILRHSPLRRGYSEVRAFDGQLSGVWRIRASISLHYPTVNKAI</sequence>
<dbReference type="EMBL" id="JADNRY010000072">
    <property type="protein sequence ID" value="KAF9067488.1"/>
    <property type="molecule type" value="Genomic_DNA"/>
</dbReference>
<evidence type="ECO:0000313" key="1">
    <source>
        <dbReference type="EMBL" id="KAF9067488.1"/>
    </source>
</evidence>
<name>A0A9P5U740_9AGAR</name>
<proteinExistence type="predicted"/>
<dbReference type="AlphaFoldDB" id="A0A9P5U740"/>
<dbReference type="Proteomes" id="UP000772434">
    <property type="component" value="Unassembled WGS sequence"/>
</dbReference>
<organism evidence="1 2">
    <name type="scientific">Rhodocollybia butyracea</name>
    <dbReference type="NCBI Taxonomy" id="206335"/>
    <lineage>
        <taxon>Eukaryota</taxon>
        <taxon>Fungi</taxon>
        <taxon>Dikarya</taxon>
        <taxon>Basidiomycota</taxon>
        <taxon>Agaricomycotina</taxon>
        <taxon>Agaricomycetes</taxon>
        <taxon>Agaricomycetidae</taxon>
        <taxon>Agaricales</taxon>
        <taxon>Marasmiineae</taxon>
        <taxon>Omphalotaceae</taxon>
        <taxon>Rhodocollybia</taxon>
    </lineage>
</organism>
<protein>
    <submittedName>
        <fullName evidence="1">Uncharacterized protein</fullName>
    </submittedName>
</protein>
<gene>
    <name evidence="1" type="ORF">BDP27DRAFT_908862</name>
</gene>
<keyword evidence="2" id="KW-1185">Reference proteome</keyword>
<reference evidence="1" key="1">
    <citation type="submission" date="2020-11" db="EMBL/GenBank/DDBJ databases">
        <authorList>
            <consortium name="DOE Joint Genome Institute"/>
            <person name="Ahrendt S."/>
            <person name="Riley R."/>
            <person name="Andreopoulos W."/>
            <person name="Labutti K."/>
            <person name="Pangilinan J."/>
            <person name="Ruiz-Duenas F.J."/>
            <person name="Barrasa J.M."/>
            <person name="Sanchez-Garcia M."/>
            <person name="Camarero S."/>
            <person name="Miyauchi S."/>
            <person name="Serrano A."/>
            <person name="Linde D."/>
            <person name="Babiker R."/>
            <person name="Drula E."/>
            <person name="Ayuso-Fernandez I."/>
            <person name="Pacheco R."/>
            <person name="Padilla G."/>
            <person name="Ferreira P."/>
            <person name="Barriuso J."/>
            <person name="Kellner H."/>
            <person name="Castanera R."/>
            <person name="Alfaro M."/>
            <person name="Ramirez L."/>
            <person name="Pisabarro A.G."/>
            <person name="Kuo A."/>
            <person name="Tritt A."/>
            <person name="Lipzen A."/>
            <person name="He G."/>
            <person name="Yan M."/>
            <person name="Ng V."/>
            <person name="Cullen D."/>
            <person name="Martin F."/>
            <person name="Rosso M.-N."/>
            <person name="Henrissat B."/>
            <person name="Hibbett D."/>
            <person name="Martinez A.T."/>
            <person name="Grigoriev I.V."/>
        </authorList>
    </citation>
    <scope>NUCLEOTIDE SEQUENCE</scope>
    <source>
        <strain evidence="1">AH 40177</strain>
    </source>
</reference>